<sequence length="86" mass="9235">MDLKLAWLRPLLKTRRSQYQLGDDRNHLLSAQGKVKPESITVIKMDKNPTNETATDLGGPGAPDSNAGEALDTEMGNASNANITGD</sequence>
<dbReference type="EMBL" id="WIGO01000284">
    <property type="protein sequence ID" value="KAF6819615.1"/>
    <property type="molecule type" value="Genomic_DNA"/>
</dbReference>
<evidence type="ECO:0000256" key="1">
    <source>
        <dbReference type="SAM" id="MobiDB-lite"/>
    </source>
</evidence>
<organism evidence="2 3">
    <name type="scientific">Colletotrichum plurivorum</name>
    <dbReference type="NCBI Taxonomy" id="2175906"/>
    <lineage>
        <taxon>Eukaryota</taxon>
        <taxon>Fungi</taxon>
        <taxon>Dikarya</taxon>
        <taxon>Ascomycota</taxon>
        <taxon>Pezizomycotina</taxon>
        <taxon>Sordariomycetes</taxon>
        <taxon>Hypocreomycetidae</taxon>
        <taxon>Glomerellales</taxon>
        <taxon>Glomerellaceae</taxon>
        <taxon>Colletotrichum</taxon>
        <taxon>Colletotrichum orchidearum species complex</taxon>
    </lineage>
</organism>
<dbReference type="AlphaFoldDB" id="A0A8H6JVL6"/>
<feature type="region of interest" description="Disordered" evidence="1">
    <location>
        <begin position="45"/>
        <end position="86"/>
    </location>
</feature>
<gene>
    <name evidence="2" type="ORF">CPLU01_12993</name>
</gene>
<proteinExistence type="predicted"/>
<evidence type="ECO:0000313" key="3">
    <source>
        <dbReference type="Proteomes" id="UP000654918"/>
    </source>
</evidence>
<protein>
    <submittedName>
        <fullName evidence="2">Uncharacterized protein</fullName>
    </submittedName>
</protein>
<feature type="compositionally biased region" description="Polar residues" evidence="1">
    <location>
        <begin position="76"/>
        <end position="86"/>
    </location>
</feature>
<keyword evidence="3" id="KW-1185">Reference proteome</keyword>
<name>A0A8H6JVL6_9PEZI</name>
<reference evidence="2" key="1">
    <citation type="journal article" date="2020" name="Phytopathology">
        <title>Genome Sequence Resources of Colletotrichum truncatum, C. plurivorum, C. musicola, and C. sojae: Four Species Pathogenic to Soybean (Glycine max).</title>
        <authorList>
            <person name="Rogerio F."/>
            <person name="Boufleur T.R."/>
            <person name="Ciampi-Guillardi M."/>
            <person name="Sukno S.A."/>
            <person name="Thon M.R."/>
            <person name="Massola Junior N.S."/>
            <person name="Baroncelli R."/>
        </authorList>
    </citation>
    <scope>NUCLEOTIDE SEQUENCE</scope>
    <source>
        <strain evidence="2">LFN00145</strain>
    </source>
</reference>
<evidence type="ECO:0000313" key="2">
    <source>
        <dbReference type="EMBL" id="KAF6819615.1"/>
    </source>
</evidence>
<dbReference type="Proteomes" id="UP000654918">
    <property type="component" value="Unassembled WGS sequence"/>
</dbReference>
<comment type="caution">
    <text evidence="2">The sequence shown here is derived from an EMBL/GenBank/DDBJ whole genome shotgun (WGS) entry which is preliminary data.</text>
</comment>
<accession>A0A8H6JVL6</accession>